<feature type="region of interest" description="Disordered" evidence="1">
    <location>
        <begin position="63"/>
        <end position="83"/>
    </location>
</feature>
<keyword evidence="3" id="KW-1185">Reference proteome</keyword>
<feature type="region of interest" description="Disordered" evidence="1">
    <location>
        <begin position="15"/>
        <end position="36"/>
    </location>
</feature>
<dbReference type="AlphaFoldDB" id="A0A284S3N7"/>
<protein>
    <submittedName>
        <fullName evidence="2">Uncharacterized protein</fullName>
    </submittedName>
</protein>
<organism evidence="2 3">
    <name type="scientific">Armillaria ostoyae</name>
    <name type="common">Armillaria root rot fungus</name>
    <dbReference type="NCBI Taxonomy" id="47428"/>
    <lineage>
        <taxon>Eukaryota</taxon>
        <taxon>Fungi</taxon>
        <taxon>Dikarya</taxon>
        <taxon>Basidiomycota</taxon>
        <taxon>Agaricomycotina</taxon>
        <taxon>Agaricomycetes</taxon>
        <taxon>Agaricomycetidae</taxon>
        <taxon>Agaricales</taxon>
        <taxon>Marasmiineae</taxon>
        <taxon>Physalacriaceae</taxon>
        <taxon>Armillaria</taxon>
    </lineage>
</organism>
<sequence length="83" mass="8906">MMGGYYDGANGLELTAPNTSIALPPDSGPSTNCGPKSTRIRVGNLTSELQDLLPSVHSFTSLFRPPSPACSQSNTSFRDRQKY</sequence>
<evidence type="ECO:0000313" key="2">
    <source>
        <dbReference type="EMBL" id="SJL15623.1"/>
    </source>
</evidence>
<reference evidence="3" key="1">
    <citation type="journal article" date="2017" name="Nat. Ecol. Evol.">
        <title>Genome expansion and lineage-specific genetic innovations in the forest pathogenic fungi Armillaria.</title>
        <authorList>
            <person name="Sipos G."/>
            <person name="Prasanna A.N."/>
            <person name="Walter M.C."/>
            <person name="O'Connor E."/>
            <person name="Balint B."/>
            <person name="Krizsan K."/>
            <person name="Kiss B."/>
            <person name="Hess J."/>
            <person name="Varga T."/>
            <person name="Slot J."/>
            <person name="Riley R."/>
            <person name="Boka B."/>
            <person name="Rigling D."/>
            <person name="Barry K."/>
            <person name="Lee J."/>
            <person name="Mihaltcheva S."/>
            <person name="LaButti K."/>
            <person name="Lipzen A."/>
            <person name="Waldron R."/>
            <person name="Moloney N.M."/>
            <person name="Sperisen C."/>
            <person name="Kredics L."/>
            <person name="Vagvoelgyi C."/>
            <person name="Patrignani A."/>
            <person name="Fitzpatrick D."/>
            <person name="Nagy I."/>
            <person name="Doyle S."/>
            <person name="Anderson J.B."/>
            <person name="Grigoriev I.V."/>
            <person name="Gueldener U."/>
            <person name="Muensterkoetter M."/>
            <person name="Nagy L.G."/>
        </authorList>
    </citation>
    <scope>NUCLEOTIDE SEQUENCE [LARGE SCALE GENOMIC DNA]</scope>
    <source>
        <strain evidence="3">C18/9</strain>
    </source>
</reference>
<accession>A0A284S3N7</accession>
<dbReference type="EMBL" id="FUEG01000030">
    <property type="protein sequence ID" value="SJL15623.1"/>
    <property type="molecule type" value="Genomic_DNA"/>
</dbReference>
<evidence type="ECO:0000313" key="3">
    <source>
        <dbReference type="Proteomes" id="UP000219338"/>
    </source>
</evidence>
<name>A0A284S3N7_ARMOS</name>
<proteinExistence type="predicted"/>
<evidence type="ECO:0000256" key="1">
    <source>
        <dbReference type="SAM" id="MobiDB-lite"/>
    </source>
</evidence>
<gene>
    <name evidence="2" type="ORF">ARMOST_19126</name>
</gene>
<dbReference type="Proteomes" id="UP000219338">
    <property type="component" value="Unassembled WGS sequence"/>
</dbReference>